<reference evidence="4" key="1">
    <citation type="submission" date="2017-06" db="EMBL/GenBank/DDBJ databases">
        <title>Genome analysis of Fimbriiglobus ruber SP5, the first member of the order Planctomycetales with confirmed chitinolytic capability.</title>
        <authorList>
            <person name="Ravin N.V."/>
            <person name="Rakitin A.L."/>
            <person name="Ivanova A.A."/>
            <person name="Beletsky A.V."/>
            <person name="Kulichevskaya I.S."/>
            <person name="Mardanov A.V."/>
            <person name="Dedysh S.N."/>
        </authorList>
    </citation>
    <scope>NUCLEOTIDE SEQUENCE [LARGE SCALE GENOMIC DNA]</scope>
    <source>
        <strain evidence="4">SP5</strain>
    </source>
</reference>
<protein>
    <recommendedName>
        <fullName evidence="2">DUF1559 domain-containing protein</fullName>
    </recommendedName>
</protein>
<feature type="domain" description="DUF1559" evidence="2">
    <location>
        <begin position="36"/>
        <end position="298"/>
    </location>
</feature>
<dbReference type="InterPro" id="IPR027558">
    <property type="entry name" value="Pre_pil_HX9DG_C"/>
</dbReference>
<evidence type="ECO:0000313" key="3">
    <source>
        <dbReference type="EMBL" id="OWK39691.1"/>
    </source>
</evidence>
<keyword evidence="1" id="KW-0472">Membrane</keyword>
<dbReference type="SUPFAM" id="SSF54523">
    <property type="entry name" value="Pili subunits"/>
    <property type="match status" value="1"/>
</dbReference>
<dbReference type="NCBIfam" id="TIGR02532">
    <property type="entry name" value="IV_pilin_GFxxxE"/>
    <property type="match status" value="1"/>
</dbReference>
<gene>
    <name evidence="3" type="ORF">FRUB_05581</name>
</gene>
<keyword evidence="1" id="KW-0812">Transmembrane</keyword>
<comment type="caution">
    <text evidence="3">The sequence shown here is derived from an EMBL/GenBank/DDBJ whole genome shotgun (WGS) entry which is preliminary data.</text>
</comment>
<dbReference type="NCBIfam" id="TIGR04294">
    <property type="entry name" value="pre_pil_HX9DG"/>
    <property type="match status" value="1"/>
</dbReference>
<evidence type="ECO:0000313" key="4">
    <source>
        <dbReference type="Proteomes" id="UP000214646"/>
    </source>
</evidence>
<feature type="transmembrane region" description="Helical" evidence="1">
    <location>
        <begin position="12"/>
        <end position="35"/>
    </location>
</feature>
<dbReference type="EMBL" id="NIDE01000009">
    <property type="protein sequence ID" value="OWK39691.1"/>
    <property type="molecule type" value="Genomic_DNA"/>
</dbReference>
<dbReference type="PROSITE" id="PS00409">
    <property type="entry name" value="PROKAR_NTER_METHYL"/>
    <property type="match status" value="1"/>
</dbReference>
<sequence>MKCPQLRLRSGFTLIELLVVIAIIAILIGLLLPAVQKVREAAARAKCSNNLKQLGIALHAYHDANGAFPVGQYNGYTGTATLWNRACWVQGILPYVEQGPLYSNFDVMKTSSALVATKKDTIVPPLVCPSDPNSPKTNTVDKNHTSTAAGLTGLLEVQGLHTNYVACAGSTSWSAANAANLNGMFYVQSMTRITDVTDGTTNTLMLGEILVSPDTTVNDMRGRYSNAWDGNNWFSTAYPPNTTVSDVQSYQGVSIPFAPVTTSTPGPSILSSRSRHTGGVNTALGDGSVRFVSNSVDPTAYLNAGTRAGGEIPGSL</sequence>
<evidence type="ECO:0000259" key="2">
    <source>
        <dbReference type="Pfam" id="PF07596"/>
    </source>
</evidence>
<dbReference type="Pfam" id="PF07596">
    <property type="entry name" value="SBP_bac_10"/>
    <property type="match status" value="1"/>
</dbReference>
<evidence type="ECO:0000256" key="1">
    <source>
        <dbReference type="SAM" id="Phobius"/>
    </source>
</evidence>
<keyword evidence="4" id="KW-1185">Reference proteome</keyword>
<proteinExistence type="predicted"/>
<accession>A0A225DDR3</accession>
<dbReference type="Gene3D" id="3.30.700.10">
    <property type="entry name" value="Glycoprotein, Type 4 Pilin"/>
    <property type="match status" value="1"/>
</dbReference>
<name>A0A225DDR3_9BACT</name>
<dbReference type="InterPro" id="IPR011453">
    <property type="entry name" value="DUF1559"/>
</dbReference>
<dbReference type="RefSeq" id="WP_088256564.1">
    <property type="nucleotide sequence ID" value="NZ_NIDE01000009.1"/>
</dbReference>
<dbReference type="AlphaFoldDB" id="A0A225DDR3"/>
<dbReference type="PANTHER" id="PTHR30093:SF2">
    <property type="entry name" value="TYPE II SECRETION SYSTEM PROTEIN H"/>
    <property type="match status" value="1"/>
</dbReference>
<dbReference type="PANTHER" id="PTHR30093">
    <property type="entry name" value="GENERAL SECRETION PATHWAY PROTEIN G"/>
    <property type="match status" value="1"/>
</dbReference>
<organism evidence="3 4">
    <name type="scientific">Fimbriiglobus ruber</name>
    <dbReference type="NCBI Taxonomy" id="1908690"/>
    <lineage>
        <taxon>Bacteria</taxon>
        <taxon>Pseudomonadati</taxon>
        <taxon>Planctomycetota</taxon>
        <taxon>Planctomycetia</taxon>
        <taxon>Gemmatales</taxon>
        <taxon>Gemmataceae</taxon>
        <taxon>Fimbriiglobus</taxon>
    </lineage>
</organism>
<keyword evidence="1" id="KW-1133">Transmembrane helix</keyword>
<dbReference type="Proteomes" id="UP000214646">
    <property type="component" value="Unassembled WGS sequence"/>
</dbReference>
<dbReference type="InterPro" id="IPR012902">
    <property type="entry name" value="N_methyl_site"/>
</dbReference>
<dbReference type="InterPro" id="IPR045584">
    <property type="entry name" value="Pilin-like"/>
</dbReference>
<dbReference type="Pfam" id="PF07963">
    <property type="entry name" value="N_methyl"/>
    <property type="match status" value="1"/>
</dbReference>
<dbReference type="OrthoDB" id="210498at2"/>